<gene>
    <name evidence="1" type="ORF">ACFQ45_14810</name>
</gene>
<dbReference type="EMBL" id="JBHTMN010000017">
    <property type="protein sequence ID" value="MFD1384639.1"/>
    <property type="molecule type" value="Genomic_DNA"/>
</dbReference>
<evidence type="ECO:0000313" key="1">
    <source>
        <dbReference type="EMBL" id="MFD1384639.1"/>
    </source>
</evidence>
<comment type="caution">
    <text evidence="1">The sequence shown here is derived from an EMBL/GenBank/DDBJ whole genome shotgun (WGS) entry which is preliminary data.</text>
</comment>
<sequence>MSKIFTRPTNKPVSTSKWPTLAFVTVILCVTAFGFVSSQHEAINIQNSYLSSQ</sequence>
<evidence type="ECO:0000313" key="2">
    <source>
        <dbReference type="Proteomes" id="UP001597059"/>
    </source>
</evidence>
<keyword evidence="2" id="KW-1185">Reference proteome</keyword>
<protein>
    <submittedName>
        <fullName evidence="1">Uncharacterized protein</fullName>
    </submittedName>
</protein>
<dbReference type="Proteomes" id="UP001597059">
    <property type="component" value="Unassembled WGS sequence"/>
</dbReference>
<organism evidence="1 2">
    <name type="scientific">Rhodanobacter aciditrophus</name>
    <dbReference type="NCBI Taxonomy" id="1623218"/>
    <lineage>
        <taxon>Bacteria</taxon>
        <taxon>Pseudomonadati</taxon>
        <taxon>Pseudomonadota</taxon>
        <taxon>Gammaproteobacteria</taxon>
        <taxon>Lysobacterales</taxon>
        <taxon>Rhodanobacteraceae</taxon>
        <taxon>Rhodanobacter</taxon>
    </lineage>
</organism>
<reference evidence="2" key="1">
    <citation type="journal article" date="2019" name="Int. J. Syst. Evol. Microbiol.">
        <title>The Global Catalogue of Microorganisms (GCM) 10K type strain sequencing project: providing services to taxonomists for standard genome sequencing and annotation.</title>
        <authorList>
            <consortium name="The Broad Institute Genomics Platform"/>
            <consortium name="The Broad Institute Genome Sequencing Center for Infectious Disease"/>
            <person name="Wu L."/>
            <person name="Ma J."/>
        </authorList>
    </citation>
    <scope>NUCLEOTIDE SEQUENCE [LARGE SCALE GENOMIC DNA]</scope>
    <source>
        <strain evidence="2">JCM 30774</strain>
    </source>
</reference>
<accession>A0ABW4B3L6</accession>
<dbReference type="RefSeq" id="WP_377369057.1">
    <property type="nucleotide sequence ID" value="NZ_JBHTMN010000017.1"/>
</dbReference>
<name>A0ABW4B3L6_9GAMM</name>
<proteinExistence type="predicted"/>